<accession>A0AAQ3RZZ8</accession>
<gene>
    <name evidence="2" type="ORF">V8G54_015226</name>
</gene>
<proteinExistence type="predicted"/>
<sequence length="108" mass="12220">MNTKGIMGMEAAGMLSLPMYVFIRVPCWMEKVCNWAKHVFMMMVLRRIGIILVRIFTSSTCVTVQTFHFFASTPSGRTAALSRTLFGNKTSIKYAFLLHMSATKCLLK</sequence>
<feature type="transmembrane region" description="Helical" evidence="1">
    <location>
        <begin position="48"/>
        <end position="71"/>
    </location>
</feature>
<reference evidence="2 3" key="1">
    <citation type="journal article" date="2023" name="Life. Sci Alliance">
        <title>Evolutionary insights into 3D genome organization and epigenetic landscape of Vigna mungo.</title>
        <authorList>
            <person name="Junaid A."/>
            <person name="Singh B."/>
            <person name="Bhatia S."/>
        </authorList>
    </citation>
    <scope>NUCLEOTIDE SEQUENCE [LARGE SCALE GENOMIC DNA]</scope>
    <source>
        <strain evidence="2">Urdbean</strain>
    </source>
</reference>
<evidence type="ECO:0000313" key="3">
    <source>
        <dbReference type="Proteomes" id="UP001374535"/>
    </source>
</evidence>
<evidence type="ECO:0000313" key="2">
    <source>
        <dbReference type="EMBL" id="WVZ10696.1"/>
    </source>
</evidence>
<dbReference type="AlphaFoldDB" id="A0AAQ3RZZ8"/>
<dbReference type="EMBL" id="CP144696">
    <property type="protein sequence ID" value="WVZ10696.1"/>
    <property type="molecule type" value="Genomic_DNA"/>
</dbReference>
<dbReference type="Proteomes" id="UP001374535">
    <property type="component" value="Chromosome 5"/>
</dbReference>
<name>A0AAQ3RZZ8_VIGMU</name>
<feature type="transmembrane region" description="Helical" evidence="1">
    <location>
        <begin position="6"/>
        <end position="27"/>
    </location>
</feature>
<evidence type="ECO:0000256" key="1">
    <source>
        <dbReference type="SAM" id="Phobius"/>
    </source>
</evidence>
<organism evidence="2 3">
    <name type="scientific">Vigna mungo</name>
    <name type="common">Black gram</name>
    <name type="synonym">Phaseolus mungo</name>
    <dbReference type="NCBI Taxonomy" id="3915"/>
    <lineage>
        <taxon>Eukaryota</taxon>
        <taxon>Viridiplantae</taxon>
        <taxon>Streptophyta</taxon>
        <taxon>Embryophyta</taxon>
        <taxon>Tracheophyta</taxon>
        <taxon>Spermatophyta</taxon>
        <taxon>Magnoliopsida</taxon>
        <taxon>eudicotyledons</taxon>
        <taxon>Gunneridae</taxon>
        <taxon>Pentapetalae</taxon>
        <taxon>rosids</taxon>
        <taxon>fabids</taxon>
        <taxon>Fabales</taxon>
        <taxon>Fabaceae</taxon>
        <taxon>Papilionoideae</taxon>
        <taxon>50 kb inversion clade</taxon>
        <taxon>NPAAA clade</taxon>
        <taxon>indigoferoid/millettioid clade</taxon>
        <taxon>Phaseoleae</taxon>
        <taxon>Vigna</taxon>
    </lineage>
</organism>
<protein>
    <submittedName>
        <fullName evidence="2">Uncharacterized protein</fullName>
    </submittedName>
</protein>
<keyword evidence="3" id="KW-1185">Reference proteome</keyword>
<keyword evidence="1" id="KW-0812">Transmembrane</keyword>
<keyword evidence="1" id="KW-0472">Membrane</keyword>
<keyword evidence="1" id="KW-1133">Transmembrane helix</keyword>